<dbReference type="PANTHER" id="PTHR32057:SF14">
    <property type="entry name" value="PROTEIN ADENYLYLTRANSFERASE SELO, MITOCHONDRIAL"/>
    <property type="match status" value="1"/>
</dbReference>
<reference evidence="10" key="1">
    <citation type="journal article" date="2019" name="Int. J. Syst. Evol. Microbiol.">
        <title>The Global Catalogue of Microorganisms (GCM) 10K type strain sequencing project: providing services to taxonomists for standard genome sequencing and annotation.</title>
        <authorList>
            <consortium name="The Broad Institute Genomics Platform"/>
            <consortium name="The Broad Institute Genome Sequencing Center for Infectious Disease"/>
            <person name="Wu L."/>
            <person name="Ma J."/>
        </authorList>
    </citation>
    <scope>NUCLEOTIDE SEQUENCE [LARGE SCALE GENOMIC DNA]</scope>
    <source>
        <strain evidence="10">KCTC 23917</strain>
    </source>
</reference>
<comment type="similarity">
    <text evidence="1 8">Belongs to the SELO family.</text>
</comment>
<dbReference type="EMBL" id="BMYU01000008">
    <property type="protein sequence ID" value="GGX48821.1"/>
    <property type="molecule type" value="Genomic_DNA"/>
</dbReference>
<evidence type="ECO:0000256" key="8">
    <source>
        <dbReference type="HAMAP-Rule" id="MF_00692"/>
    </source>
</evidence>
<comment type="function">
    <text evidence="8">Nucleotidyltransferase involved in the post-translational modification of proteins. It can catalyze the addition of adenosine monophosphate (AMP) or uridine monophosphate (UMP) to a protein, resulting in modifications known as AMPylation and UMPylation.</text>
</comment>
<evidence type="ECO:0000256" key="7">
    <source>
        <dbReference type="ARBA" id="ARBA00022842"/>
    </source>
</evidence>
<keyword evidence="2 8" id="KW-0808">Transferase</keyword>
<keyword evidence="8" id="KW-0464">Manganese</keyword>
<dbReference type="Pfam" id="PF02696">
    <property type="entry name" value="SelO"/>
    <property type="match status" value="1"/>
</dbReference>
<dbReference type="InterPro" id="IPR003846">
    <property type="entry name" value="SelO"/>
</dbReference>
<comment type="cofactor">
    <cofactor evidence="8">
        <name>Mg(2+)</name>
        <dbReference type="ChEBI" id="CHEBI:18420"/>
    </cofactor>
    <cofactor evidence="8">
        <name>Mn(2+)</name>
        <dbReference type="ChEBI" id="CHEBI:29035"/>
    </cofactor>
</comment>
<feature type="binding site" evidence="8">
    <location>
        <position position="188"/>
    </location>
    <ligand>
        <name>ATP</name>
        <dbReference type="ChEBI" id="CHEBI:30616"/>
    </ligand>
</feature>
<dbReference type="EC" id="2.7.7.108" evidence="8"/>
<evidence type="ECO:0000256" key="5">
    <source>
        <dbReference type="ARBA" id="ARBA00022741"/>
    </source>
</evidence>
<proteinExistence type="inferred from homology"/>
<comment type="catalytic activity">
    <reaction evidence="8">
        <text>L-tyrosyl-[protein] + ATP = O-(5'-adenylyl)-L-tyrosyl-[protein] + diphosphate</text>
        <dbReference type="Rhea" id="RHEA:54288"/>
        <dbReference type="Rhea" id="RHEA-COMP:10136"/>
        <dbReference type="Rhea" id="RHEA-COMP:13846"/>
        <dbReference type="ChEBI" id="CHEBI:30616"/>
        <dbReference type="ChEBI" id="CHEBI:33019"/>
        <dbReference type="ChEBI" id="CHEBI:46858"/>
        <dbReference type="ChEBI" id="CHEBI:83624"/>
        <dbReference type="EC" id="2.7.7.108"/>
    </reaction>
</comment>
<keyword evidence="7 8" id="KW-0460">Magnesium</keyword>
<comment type="catalytic activity">
    <reaction evidence="8">
        <text>L-seryl-[protein] + ATP = 3-O-(5'-adenylyl)-L-seryl-[protein] + diphosphate</text>
        <dbReference type="Rhea" id="RHEA:58120"/>
        <dbReference type="Rhea" id="RHEA-COMP:9863"/>
        <dbReference type="Rhea" id="RHEA-COMP:15073"/>
        <dbReference type="ChEBI" id="CHEBI:29999"/>
        <dbReference type="ChEBI" id="CHEBI:30616"/>
        <dbReference type="ChEBI" id="CHEBI:33019"/>
        <dbReference type="ChEBI" id="CHEBI:142516"/>
        <dbReference type="EC" id="2.7.7.108"/>
    </reaction>
</comment>
<comment type="catalytic activity">
    <reaction evidence="8">
        <text>L-threonyl-[protein] + ATP = 3-O-(5'-adenylyl)-L-threonyl-[protein] + diphosphate</text>
        <dbReference type="Rhea" id="RHEA:54292"/>
        <dbReference type="Rhea" id="RHEA-COMP:11060"/>
        <dbReference type="Rhea" id="RHEA-COMP:13847"/>
        <dbReference type="ChEBI" id="CHEBI:30013"/>
        <dbReference type="ChEBI" id="CHEBI:30616"/>
        <dbReference type="ChEBI" id="CHEBI:33019"/>
        <dbReference type="ChEBI" id="CHEBI:138113"/>
        <dbReference type="EC" id="2.7.7.108"/>
    </reaction>
</comment>
<dbReference type="EC" id="2.7.7.-" evidence="8"/>
<keyword evidence="5 8" id="KW-0547">Nucleotide-binding</keyword>
<evidence type="ECO:0000313" key="9">
    <source>
        <dbReference type="EMBL" id="GGX48821.1"/>
    </source>
</evidence>
<dbReference type="Proteomes" id="UP000653343">
    <property type="component" value="Unassembled WGS sequence"/>
</dbReference>
<comment type="caution">
    <text evidence="9">The sequence shown here is derived from an EMBL/GenBank/DDBJ whole genome shotgun (WGS) entry which is preliminary data.</text>
</comment>
<keyword evidence="6 8" id="KW-0067">ATP-binding</keyword>
<feature type="binding site" evidence="8">
    <location>
        <position position="98"/>
    </location>
    <ligand>
        <name>ATP</name>
        <dbReference type="ChEBI" id="CHEBI:30616"/>
    </ligand>
</feature>
<protein>
    <recommendedName>
        <fullName evidence="8">Protein nucleotidyltransferase YdiU</fullName>
        <ecNumber evidence="8">2.7.7.-</ecNumber>
    </recommendedName>
    <alternativeName>
        <fullName evidence="8">Protein adenylyltransferase YdiU</fullName>
        <ecNumber evidence="8">2.7.7.108</ecNumber>
    </alternativeName>
    <alternativeName>
        <fullName evidence="8">Protein uridylyltransferase YdiU</fullName>
        <ecNumber evidence="8">2.7.7.-</ecNumber>
    </alternativeName>
</protein>
<evidence type="ECO:0000256" key="2">
    <source>
        <dbReference type="ARBA" id="ARBA00022679"/>
    </source>
</evidence>
<name>A0ABQ2Y2G9_9BURK</name>
<feature type="binding site" evidence="8">
    <location>
        <position position="267"/>
    </location>
    <ligand>
        <name>Mg(2+)</name>
        <dbReference type="ChEBI" id="CHEBI:18420"/>
    </ligand>
</feature>
<feature type="binding site" evidence="8">
    <location>
        <position position="267"/>
    </location>
    <ligand>
        <name>ATP</name>
        <dbReference type="ChEBI" id="CHEBI:30616"/>
    </ligand>
</feature>
<comment type="catalytic activity">
    <reaction evidence="8">
        <text>L-tyrosyl-[protein] + UTP = O-(5'-uridylyl)-L-tyrosyl-[protein] + diphosphate</text>
        <dbReference type="Rhea" id="RHEA:83887"/>
        <dbReference type="Rhea" id="RHEA-COMP:10136"/>
        <dbReference type="Rhea" id="RHEA-COMP:20238"/>
        <dbReference type="ChEBI" id="CHEBI:33019"/>
        <dbReference type="ChEBI" id="CHEBI:46398"/>
        <dbReference type="ChEBI" id="CHEBI:46858"/>
        <dbReference type="ChEBI" id="CHEBI:90602"/>
    </reaction>
</comment>
<keyword evidence="4 8" id="KW-0479">Metal-binding</keyword>
<feature type="binding site" evidence="8">
    <location>
        <position position="130"/>
    </location>
    <ligand>
        <name>ATP</name>
        <dbReference type="ChEBI" id="CHEBI:30616"/>
    </ligand>
</feature>
<evidence type="ECO:0000256" key="4">
    <source>
        <dbReference type="ARBA" id="ARBA00022723"/>
    </source>
</evidence>
<dbReference type="PANTHER" id="PTHR32057">
    <property type="entry name" value="PROTEIN ADENYLYLTRANSFERASE SELO, MITOCHONDRIAL"/>
    <property type="match status" value="1"/>
</dbReference>
<evidence type="ECO:0000256" key="6">
    <source>
        <dbReference type="ARBA" id="ARBA00022840"/>
    </source>
</evidence>
<feature type="binding site" evidence="8">
    <location>
        <position position="258"/>
    </location>
    <ligand>
        <name>Mg(2+)</name>
        <dbReference type="ChEBI" id="CHEBI:18420"/>
    </ligand>
</feature>
<feature type="active site" description="Proton acceptor" evidence="8">
    <location>
        <position position="257"/>
    </location>
</feature>
<evidence type="ECO:0000313" key="10">
    <source>
        <dbReference type="Proteomes" id="UP000653343"/>
    </source>
</evidence>
<keyword evidence="10" id="KW-1185">Reference proteome</keyword>
<feature type="binding site" evidence="8">
    <location>
        <position position="95"/>
    </location>
    <ligand>
        <name>ATP</name>
        <dbReference type="ChEBI" id="CHEBI:30616"/>
    </ligand>
</feature>
<feature type="binding site" evidence="8">
    <location>
        <position position="97"/>
    </location>
    <ligand>
        <name>ATP</name>
        <dbReference type="ChEBI" id="CHEBI:30616"/>
    </ligand>
</feature>
<feature type="binding site" evidence="8">
    <location>
        <position position="181"/>
    </location>
    <ligand>
        <name>ATP</name>
        <dbReference type="ChEBI" id="CHEBI:30616"/>
    </ligand>
</feature>
<sequence length="494" mass="55812">MTDIPTHTPSLPLQSARFLKLGKTFYSDVTPVVLTKPYRIALNEELARSLHVPDALISSSHAIPELTGEQISSAQTPVATVYSGHQFGVWAGQLGDGRAMLLGEMTDSEQQRQEIQLKGAGETPYSRRADGRAVLRSSVREYLCSEAMHGLGIPTTRALHLSGSKQYAMREQPETTAIVTRVAPSFIRFGHFEHFYYQGRIDELKQLADFVLQHYYPQCLSAENPYAELLGDVAIRTARLVAQWQASGFMHGVLNTDNMSVLGLTLDYGPFGFMEAFNHDHICNHSDHQGRYSYRNQPAIGQWNVFAFGQTLVPLINSVETTEQALDNYKSAFEQHWQQLCQAKFGLETVQENDANLFNEFFQLLQDHRADFTLSFRTLSHLKNETTTSDDELFALFGGAQALPDWLQRYRERYQTENRNDSERNAAMLAANPKYILRNYLAQIAIEKAQQDDFSEIQRLHRILQNPFAEQPEAEAYASLPPDWAGDLCVSCSS</sequence>
<organism evidence="9 10">
    <name type="scientific">Undibacterium squillarum</name>
    <dbReference type="NCBI Taxonomy" id="1131567"/>
    <lineage>
        <taxon>Bacteria</taxon>
        <taxon>Pseudomonadati</taxon>
        <taxon>Pseudomonadota</taxon>
        <taxon>Betaproteobacteria</taxon>
        <taxon>Burkholderiales</taxon>
        <taxon>Oxalobacteraceae</taxon>
        <taxon>Undibacterium</taxon>
    </lineage>
</organism>
<dbReference type="NCBIfam" id="NF000658">
    <property type="entry name" value="PRK00029.1"/>
    <property type="match status" value="1"/>
</dbReference>
<dbReference type="HAMAP" id="MF_00692">
    <property type="entry name" value="SelO"/>
    <property type="match status" value="1"/>
</dbReference>
<feature type="binding site" evidence="8">
    <location>
        <position position="118"/>
    </location>
    <ligand>
        <name>ATP</name>
        <dbReference type="ChEBI" id="CHEBI:30616"/>
    </ligand>
</feature>
<gene>
    <name evidence="8" type="primary">ydiU</name>
    <name evidence="8" type="synonym">selO</name>
    <name evidence="9" type="ORF">GCM10010946_29230</name>
</gene>
<comment type="catalytic activity">
    <reaction evidence="8">
        <text>L-seryl-[protein] + UTP = O-(5'-uridylyl)-L-seryl-[protein] + diphosphate</text>
        <dbReference type="Rhea" id="RHEA:64604"/>
        <dbReference type="Rhea" id="RHEA-COMP:9863"/>
        <dbReference type="Rhea" id="RHEA-COMP:16635"/>
        <dbReference type="ChEBI" id="CHEBI:29999"/>
        <dbReference type="ChEBI" id="CHEBI:33019"/>
        <dbReference type="ChEBI" id="CHEBI:46398"/>
        <dbReference type="ChEBI" id="CHEBI:156051"/>
    </reaction>
</comment>
<dbReference type="RefSeq" id="WP_189357965.1">
    <property type="nucleotide sequence ID" value="NZ_BMYU01000008.1"/>
</dbReference>
<comment type="catalytic activity">
    <reaction evidence="8">
        <text>L-histidyl-[protein] + UTP = N(tele)-(5'-uridylyl)-L-histidyl-[protein] + diphosphate</text>
        <dbReference type="Rhea" id="RHEA:83891"/>
        <dbReference type="Rhea" id="RHEA-COMP:9745"/>
        <dbReference type="Rhea" id="RHEA-COMP:20239"/>
        <dbReference type="ChEBI" id="CHEBI:29979"/>
        <dbReference type="ChEBI" id="CHEBI:33019"/>
        <dbReference type="ChEBI" id="CHEBI:46398"/>
        <dbReference type="ChEBI" id="CHEBI:233474"/>
    </reaction>
</comment>
<evidence type="ECO:0000256" key="3">
    <source>
        <dbReference type="ARBA" id="ARBA00022695"/>
    </source>
</evidence>
<keyword evidence="3 8" id="KW-0548">Nucleotidyltransferase</keyword>
<accession>A0ABQ2Y2G9</accession>
<feature type="binding site" evidence="8">
    <location>
        <position position="131"/>
    </location>
    <ligand>
        <name>ATP</name>
        <dbReference type="ChEBI" id="CHEBI:30616"/>
    </ligand>
</feature>
<evidence type="ECO:0000256" key="1">
    <source>
        <dbReference type="ARBA" id="ARBA00009747"/>
    </source>
</evidence>